<keyword evidence="3" id="KW-1185">Reference proteome</keyword>
<dbReference type="VEuPathDB" id="FungiDB:ASPWEDRAFT_43027"/>
<dbReference type="AlphaFoldDB" id="A0A1L9RDM3"/>
<dbReference type="OrthoDB" id="10004862at2759"/>
<name>A0A1L9RDM3_ASPWE</name>
<dbReference type="GO" id="GO:0016491">
    <property type="term" value="F:oxidoreductase activity"/>
    <property type="evidence" value="ECO:0007669"/>
    <property type="project" value="UniProtKB-KW"/>
</dbReference>
<organism evidence="2 3">
    <name type="scientific">Aspergillus wentii DTO 134E9</name>
    <dbReference type="NCBI Taxonomy" id="1073089"/>
    <lineage>
        <taxon>Eukaryota</taxon>
        <taxon>Fungi</taxon>
        <taxon>Dikarya</taxon>
        <taxon>Ascomycota</taxon>
        <taxon>Pezizomycotina</taxon>
        <taxon>Eurotiomycetes</taxon>
        <taxon>Eurotiomycetidae</taxon>
        <taxon>Eurotiales</taxon>
        <taxon>Aspergillaceae</taxon>
        <taxon>Aspergillus</taxon>
        <taxon>Aspergillus subgen. Cremei</taxon>
    </lineage>
</organism>
<keyword evidence="1" id="KW-0560">Oxidoreductase</keyword>
<evidence type="ECO:0000256" key="1">
    <source>
        <dbReference type="ARBA" id="ARBA00023002"/>
    </source>
</evidence>
<dbReference type="PANTHER" id="PTHR35870">
    <property type="entry name" value="PROTEIN, PUTATIVE (AFU_ORTHOLOGUE AFUA_5G03330)-RELATED"/>
    <property type="match status" value="1"/>
</dbReference>
<dbReference type="InterPro" id="IPR025337">
    <property type="entry name" value="Questin_oxidase-like"/>
</dbReference>
<reference evidence="3" key="1">
    <citation type="journal article" date="2017" name="Genome Biol.">
        <title>Comparative genomics reveals high biological diversity and specific adaptations in the industrially and medically important fungal genus Aspergillus.</title>
        <authorList>
            <person name="de Vries R.P."/>
            <person name="Riley R."/>
            <person name="Wiebenga A."/>
            <person name="Aguilar-Osorio G."/>
            <person name="Amillis S."/>
            <person name="Uchima C.A."/>
            <person name="Anderluh G."/>
            <person name="Asadollahi M."/>
            <person name="Askin M."/>
            <person name="Barry K."/>
            <person name="Battaglia E."/>
            <person name="Bayram O."/>
            <person name="Benocci T."/>
            <person name="Braus-Stromeyer S.A."/>
            <person name="Caldana C."/>
            <person name="Canovas D."/>
            <person name="Cerqueira G.C."/>
            <person name="Chen F."/>
            <person name="Chen W."/>
            <person name="Choi C."/>
            <person name="Clum A."/>
            <person name="Dos Santos R.A."/>
            <person name="Damasio A.R."/>
            <person name="Diallinas G."/>
            <person name="Emri T."/>
            <person name="Fekete E."/>
            <person name="Flipphi M."/>
            <person name="Freyberg S."/>
            <person name="Gallo A."/>
            <person name="Gournas C."/>
            <person name="Habgood R."/>
            <person name="Hainaut M."/>
            <person name="Harispe M.L."/>
            <person name="Henrissat B."/>
            <person name="Hilden K.S."/>
            <person name="Hope R."/>
            <person name="Hossain A."/>
            <person name="Karabika E."/>
            <person name="Karaffa L."/>
            <person name="Karanyi Z."/>
            <person name="Krasevec N."/>
            <person name="Kuo A."/>
            <person name="Kusch H."/>
            <person name="LaButti K."/>
            <person name="Lagendijk E.L."/>
            <person name="Lapidus A."/>
            <person name="Levasseur A."/>
            <person name="Lindquist E."/>
            <person name="Lipzen A."/>
            <person name="Logrieco A.F."/>
            <person name="MacCabe A."/>
            <person name="Maekelae M.R."/>
            <person name="Malavazi I."/>
            <person name="Melin P."/>
            <person name="Meyer V."/>
            <person name="Mielnichuk N."/>
            <person name="Miskei M."/>
            <person name="Molnar A.P."/>
            <person name="Mule G."/>
            <person name="Ngan C.Y."/>
            <person name="Orejas M."/>
            <person name="Orosz E."/>
            <person name="Ouedraogo J.P."/>
            <person name="Overkamp K.M."/>
            <person name="Park H.-S."/>
            <person name="Perrone G."/>
            <person name="Piumi F."/>
            <person name="Punt P.J."/>
            <person name="Ram A.F."/>
            <person name="Ramon A."/>
            <person name="Rauscher S."/>
            <person name="Record E."/>
            <person name="Riano-Pachon D.M."/>
            <person name="Robert V."/>
            <person name="Roehrig J."/>
            <person name="Ruller R."/>
            <person name="Salamov A."/>
            <person name="Salih N.S."/>
            <person name="Samson R.A."/>
            <person name="Sandor E."/>
            <person name="Sanguinetti M."/>
            <person name="Schuetze T."/>
            <person name="Sepcic K."/>
            <person name="Shelest E."/>
            <person name="Sherlock G."/>
            <person name="Sophianopoulou V."/>
            <person name="Squina F.M."/>
            <person name="Sun H."/>
            <person name="Susca A."/>
            <person name="Todd R.B."/>
            <person name="Tsang A."/>
            <person name="Unkles S.E."/>
            <person name="van de Wiele N."/>
            <person name="van Rossen-Uffink D."/>
            <person name="Oliveira J.V."/>
            <person name="Vesth T.C."/>
            <person name="Visser J."/>
            <person name="Yu J.-H."/>
            <person name="Zhou M."/>
            <person name="Andersen M.R."/>
            <person name="Archer D.B."/>
            <person name="Baker S.E."/>
            <person name="Benoit I."/>
            <person name="Brakhage A.A."/>
            <person name="Braus G.H."/>
            <person name="Fischer R."/>
            <person name="Frisvad J.C."/>
            <person name="Goldman G.H."/>
            <person name="Houbraken J."/>
            <person name="Oakley B."/>
            <person name="Pocsi I."/>
            <person name="Scazzocchio C."/>
            <person name="Seiboth B."/>
            <person name="vanKuyk P.A."/>
            <person name="Wortman J."/>
            <person name="Dyer P.S."/>
            <person name="Grigoriev I.V."/>
        </authorList>
    </citation>
    <scope>NUCLEOTIDE SEQUENCE [LARGE SCALE GENOMIC DNA]</scope>
    <source>
        <strain evidence="3">DTO 134E9</strain>
    </source>
</reference>
<accession>A0A1L9RDM3</accession>
<evidence type="ECO:0008006" key="4">
    <source>
        <dbReference type="Google" id="ProtNLM"/>
    </source>
</evidence>
<protein>
    <recommendedName>
        <fullName evidence="4">HypA-like protein</fullName>
    </recommendedName>
</protein>
<gene>
    <name evidence="2" type="ORF">ASPWEDRAFT_43027</name>
</gene>
<dbReference type="PANTHER" id="PTHR35870:SF1">
    <property type="entry name" value="PROTEIN, PUTATIVE (AFU_ORTHOLOGUE AFUA_5G03330)-RELATED"/>
    <property type="match status" value="1"/>
</dbReference>
<dbReference type="RefSeq" id="XP_040686665.1">
    <property type="nucleotide sequence ID" value="XM_040835933.1"/>
</dbReference>
<dbReference type="GeneID" id="63751781"/>
<dbReference type="Proteomes" id="UP000184383">
    <property type="component" value="Unassembled WGS sequence"/>
</dbReference>
<evidence type="ECO:0000313" key="3">
    <source>
        <dbReference type="Proteomes" id="UP000184383"/>
    </source>
</evidence>
<sequence length="438" mass="49739">MATTRKIQLSTSDAGIYNTGVRADAAQAASEVLQEDLEKHHTIFNDQGFHNHIVHHILTIYSLGASPEDIRAAYDQNKTYQRPNPPVNENVVQSLGDKTEFKNYFGQPEHYHDFLAYFQQEIDKKGVNAVLDEYLFSGDECAEAMFVRLFSGLLHPWIHLGFGIEFSQPAIVAEALAETAIHNDWIGSMFLWPAEKVAGGTEEKGKKPLAHILQEMHADKKLIESTHYGDGMRTGVLKRAPDELAKYAAVYTVSEDQLEERLAELTNTIVAYTAAAQRPQKEVKFDFFLIHGVNSSIFFEKIFSLPSLDMRSKCRLLEWMGRMILFIYTMCGLPDPFLNEVKEYRTPRDWSTVITASVVHPREDGHLSKLVRAVAHGERICRPFDDKGKEQGFLISGDDWLKIGNMAIDSVSDEERPLWVRLAGFKQAWDQFADRSRL</sequence>
<dbReference type="Pfam" id="PF14027">
    <property type="entry name" value="Questin_oxidase"/>
    <property type="match status" value="1"/>
</dbReference>
<proteinExistence type="predicted"/>
<dbReference type="EMBL" id="KV878214">
    <property type="protein sequence ID" value="OJJ32988.1"/>
    <property type="molecule type" value="Genomic_DNA"/>
</dbReference>
<dbReference type="STRING" id="1073089.A0A1L9RDM3"/>
<evidence type="ECO:0000313" key="2">
    <source>
        <dbReference type="EMBL" id="OJJ32988.1"/>
    </source>
</evidence>